<evidence type="ECO:0000313" key="3">
    <source>
        <dbReference type="Proteomes" id="UP000184330"/>
    </source>
</evidence>
<dbReference type="AlphaFoldDB" id="A0A1L7X650"/>
<gene>
    <name evidence="2" type="ORF">PAC_10391</name>
</gene>
<dbReference type="Proteomes" id="UP000184330">
    <property type="component" value="Unassembled WGS sequence"/>
</dbReference>
<reference evidence="2 3" key="1">
    <citation type="submission" date="2016-03" db="EMBL/GenBank/DDBJ databases">
        <authorList>
            <person name="Ploux O."/>
        </authorList>
    </citation>
    <scope>NUCLEOTIDE SEQUENCE [LARGE SCALE GENOMIC DNA]</scope>
    <source>
        <strain evidence="2 3">UAMH 11012</strain>
    </source>
</reference>
<dbReference type="EMBL" id="FJOG01000016">
    <property type="protein sequence ID" value="CZR60495.1"/>
    <property type="molecule type" value="Genomic_DNA"/>
</dbReference>
<proteinExistence type="predicted"/>
<protein>
    <submittedName>
        <fullName evidence="2">Uncharacterized protein</fullName>
    </submittedName>
</protein>
<evidence type="ECO:0000313" key="2">
    <source>
        <dbReference type="EMBL" id="CZR60495.1"/>
    </source>
</evidence>
<accession>A0A1L7X650</accession>
<name>A0A1L7X650_9HELO</name>
<feature type="region of interest" description="Disordered" evidence="1">
    <location>
        <begin position="73"/>
        <end position="99"/>
    </location>
</feature>
<evidence type="ECO:0000256" key="1">
    <source>
        <dbReference type="SAM" id="MobiDB-lite"/>
    </source>
</evidence>
<sequence length="144" mass="15542">MRVPHSGRELHLGIQGRCRGGKGPFLPVQRAQGAAKISVSYHVITGLPSMQTNETRLLNIGALDLHSEGEVGRVPEGLHVDKGQSPKQKSKRRGQAFDAVKAETTKRKCDPIASIRFDTVAWDPIPSRSALPCLNVALAFVAAL</sequence>
<keyword evidence="3" id="KW-1185">Reference proteome</keyword>
<organism evidence="2 3">
    <name type="scientific">Phialocephala subalpina</name>
    <dbReference type="NCBI Taxonomy" id="576137"/>
    <lineage>
        <taxon>Eukaryota</taxon>
        <taxon>Fungi</taxon>
        <taxon>Dikarya</taxon>
        <taxon>Ascomycota</taxon>
        <taxon>Pezizomycotina</taxon>
        <taxon>Leotiomycetes</taxon>
        <taxon>Helotiales</taxon>
        <taxon>Mollisiaceae</taxon>
        <taxon>Phialocephala</taxon>
        <taxon>Phialocephala fortinii species complex</taxon>
    </lineage>
</organism>
<feature type="compositionally biased region" description="Basic and acidic residues" evidence="1">
    <location>
        <begin position="73"/>
        <end position="84"/>
    </location>
</feature>